<evidence type="ECO:0000313" key="2">
    <source>
        <dbReference type="Proteomes" id="UP001217089"/>
    </source>
</evidence>
<name>A0ABQ9E2R4_TEGGR</name>
<protein>
    <submittedName>
        <fullName evidence="1">Uncharacterized protein</fullName>
    </submittedName>
</protein>
<sequence length="107" mass="12351">MISTISLTVATKRTKFERLGTAAGHTVMKEQNSNTSNQSLHSKNNSMASLPSLLLEKWTMDLTKWIRTLDGPHNMDKDYGWTSQHKWTMNPTALDHRWTTQLDKDYQ</sequence>
<keyword evidence="2" id="KW-1185">Reference proteome</keyword>
<dbReference type="Proteomes" id="UP001217089">
    <property type="component" value="Unassembled WGS sequence"/>
</dbReference>
<evidence type="ECO:0000313" key="1">
    <source>
        <dbReference type="EMBL" id="KAJ8299572.1"/>
    </source>
</evidence>
<dbReference type="EMBL" id="JARBDR010000921">
    <property type="protein sequence ID" value="KAJ8299572.1"/>
    <property type="molecule type" value="Genomic_DNA"/>
</dbReference>
<reference evidence="1 2" key="1">
    <citation type="submission" date="2022-12" db="EMBL/GenBank/DDBJ databases">
        <title>Chromosome-level genome of Tegillarca granosa.</title>
        <authorList>
            <person name="Kim J."/>
        </authorList>
    </citation>
    <scope>NUCLEOTIDE SEQUENCE [LARGE SCALE GENOMIC DNA]</scope>
    <source>
        <strain evidence="1">Teg-2019</strain>
        <tissue evidence="1">Adductor muscle</tissue>
    </source>
</reference>
<accession>A0ABQ9E2R4</accession>
<proteinExistence type="predicted"/>
<gene>
    <name evidence="1" type="ORF">KUTeg_023632</name>
</gene>
<organism evidence="1 2">
    <name type="scientific">Tegillarca granosa</name>
    <name type="common">Malaysian cockle</name>
    <name type="synonym">Anadara granosa</name>
    <dbReference type="NCBI Taxonomy" id="220873"/>
    <lineage>
        <taxon>Eukaryota</taxon>
        <taxon>Metazoa</taxon>
        <taxon>Spiralia</taxon>
        <taxon>Lophotrochozoa</taxon>
        <taxon>Mollusca</taxon>
        <taxon>Bivalvia</taxon>
        <taxon>Autobranchia</taxon>
        <taxon>Pteriomorphia</taxon>
        <taxon>Arcoida</taxon>
        <taxon>Arcoidea</taxon>
        <taxon>Arcidae</taxon>
        <taxon>Tegillarca</taxon>
    </lineage>
</organism>
<comment type="caution">
    <text evidence="1">The sequence shown here is derived from an EMBL/GenBank/DDBJ whole genome shotgun (WGS) entry which is preliminary data.</text>
</comment>